<comment type="cofactor">
    <cofactor evidence="1">
        <name>Fe(2+)</name>
        <dbReference type="ChEBI" id="CHEBI:29033"/>
    </cofactor>
</comment>
<feature type="domain" description="TauD/TfdA-like" evidence="8">
    <location>
        <begin position="84"/>
        <end position="327"/>
    </location>
</feature>
<dbReference type="PANTHER" id="PTHR30468:SF9">
    <property type="entry name" value="ALPHA-KETOGLUTARATE-DEPENDENT TAURINE DIOXYGENASE (AFU_ORTHOLOGUE AFUA_3G01010)"/>
    <property type="match status" value="1"/>
</dbReference>
<name>A0A364KW25_TALAM</name>
<organism evidence="9 10">
    <name type="scientific">Talaromyces amestolkiae</name>
    <dbReference type="NCBI Taxonomy" id="1196081"/>
    <lineage>
        <taxon>Eukaryota</taxon>
        <taxon>Fungi</taxon>
        <taxon>Dikarya</taxon>
        <taxon>Ascomycota</taxon>
        <taxon>Pezizomycotina</taxon>
        <taxon>Eurotiomycetes</taxon>
        <taxon>Eurotiomycetidae</taxon>
        <taxon>Eurotiales</taxon>
        <taxon>Trichocomaceae</taxon>
        <taxon>Talaromyces</taxon>
        <taxon>Talaromyces sect. Talaromyces</taxon>
    </lineage>
</organism>
<evidence type="ECO:0000256" key="1">
    <source>
        <dbReference type="ARBA" id="ARBA00001954"/>
    </source>
</evidence>
<evidence type="ECO:0000256" key="4">
    <source>
        <dbReference type="ARBA" id="ARBA00022964"/>
    </source>
</evidence>
<dbReference type="InterPro" id="IPR051323">
    <property type="entry name" value="AtsK-like"/>
</dbReference>
<dbReference type="SUPFAM" id="SSF51197">
    <property type="entry name" value="Clavaminate synthase-like"/>
    <property type="match status" value="1"/>
</dbReference>
<dbReference type="InterPro" id="IPR042098">
    <property type="entry name" value="TauD-like_sf"/>
</dbReference>
<reference evidence="9 10" key="1">
    <citation type="journal article" date="2017" name="Biotechnol. Biofuels">
        <title>Differential beta-glucosidase expression as a function of carbon source availability in Talaromyces amestolkiae: a genomic and proteomic approach.</title>
        <authorList>
            <person name="de Eugenio L.I."/>
            <person name="Mendez-Liter J.A."/>
            <person name="Nieto-Dominguez M."/>
            <person name="Alonso L."/>
            <person name="Gil-Munoz J."/>
            <person name="Barriuso J."/>
            <person name="Prieto A."/>
            <person name="Martinez M.J."/>
        </authorList>
    </citation>
    <scope>NUCLEOTIDE SEQUENCE [LARGE SCALE GENOMIC DNA]</scope>
    <source>
        <strain evidence="9 10">CIB</strain>
    </source>
</reference>
<dbReference type="EMBL" id="MIKG01000006">
    <property type="protein sequence ID" value="RAO67750.1"/>
    <property type="molecule type" value="Genomic_DNA"/>
</dbReference>
<dbReference type="OrthoDB" id="10257314at2759"/>
<evidence type="ECO:0000256" key="5">
    <source>
        <dbReference type="ARBA" id="ARBA00023002"/>
    </source>
</evidence>
<dbReference type="STRING" id="1196081.A0A364KW25"/>
<keyword evidence="6" id="KW-0408">Iron</keyword>
<dbReference type="RefSeq" id="XP_040732266.1">
    <property type="nucleotide sequence ID" value="XM_040876054.1"/>
</dbReference>
<dbReference type="GeneID" id="63792978"/>
<keyword evidence="4" id="KW-0223">Dioxygenase</keyword>
<evidence type="ECO:0000313" key="10">
    <source>
        <dbReference type="Proteomes" id="UP000249363"/>
    </source>
</evidence>
<evidence type="ECO:0000259" key="8">
    <source>
        <dbReference type="Pfam" id="PF02668"/>
    </source>
</evidence>
<dbReference type="GO" id="GO:0005737">
    <property type="term" value="C:cytoplasm"/>
    <property type="evidence" value="ECO:0007669"/>
    <property type="project" value="TreeGrafter"/>
</dbReference>
<dbReference type="InterPro" id="IPR003819">
    <property type="entry name" value="TauD/TfdA-like"/>
</dbReference>
<evidence type="ECO:0000256" key="7">
    <source>
        <dbReference type="SAM" id="MobiDB-lite"/>
    </source>
</evidence>
<dbReference type="Proteomes" id="UP000249363">
    <property type="component" value="Unassembled WGS sequence"/>
</dbReference>
<accession>A0A364KW25</accession>
<keyword evidence="10" id="KW-1185">Reference proteome</keyword>
<dbReference type="Gene3D" id="3.60.130.10">
    <property type="entry name" value="Clavaminate synthase-like"/>
    <property type="match status" value="1"/>
</dbReference>
<feature type="compositionally biased region" description="Polar residues" evidence="7">
    <location>
        <begin position="1"/>
        <end position="14"/>
    </location>
</feature>
<dbReference type="GO" id="GO:0016706">
    <property type="term" value="F:2-oxoglutarate-dependent dioxygenase activity"/>
    <property type="evidence" value="ECO:0007669"/>
    <property type="project" value="TreeGrafter"/>
</dbReference>
<dbReference type="PANTHER" id="PTHR30468">
    <property type="entry name" value="ALPHA-KETOGLUTARATE-DEPENDENT SULFONATE DIOXYGENASE"/>
    <property type="match status" value="1"/>
</dbReference>
<dbReference type="AlphaFoldDB" id="A0A364KW25"/>
<evidence type="ECO:0000313" key="9">
    <source>
        <dbReference type="EMBL" id="RAO67750.1"/>
    </source>
</evidence>
<evidence type="ECO:0000256" key="2">
    <source>
        <dbReference type="ARBA" id="ARBA00005896"/>
    </source>
</evidence>
<evidence type="ECO:0000256" key="6">
    <source>
        <dbReference type="ARBA" id="ARBA00023004"/>
    </source>
</evidence>
<keyword evidence="5" id="KW-0560">Oxidoreductase</keyword>
<proteinExistence type="inferred from homology"/>
<comment type="caution">
    <text evidence="9">The sequence shown here is derived from an EMBL/GenBank/DDBJ whole genome shotgun (WGS) entry which is preliminary data.</text>
</comment>
<feature type="region of interest" description="Disordered" evidence="7">
    <location>
        <begin position="1"/>
        <end position="69"/>
    </location>
</feature>
<gene>
    <name evidence="9" type="ORF">BHQ10_003762</name>
</gene>
<comment type="similarity">
    <text evidence="2">Belongs to the TfdA dioxygenase family.</text>
</comment>
<dbReference type="GO" id="GO:0046872">
    <property type="term" value="F:metal ion binding"/>
    <property type="evidence" value="ECO:0007669"/>
    <property type="project" value="UniProtKB-KW"/>
</dbReference>
<dbReference type="Pfam" id="PF02668">
    <property type="entry name" value="TauD"/>
    <property type="match status" value="1"/>
</dbReference>
<protein>
    <recommendedName>
        <fullName evidence="8">TauD/TfdA-like domain-containing protein</fullName>
    </recommendedName>
</protein>
<evidence type="ECO:0000256" key="3">
    <source>
        <dbReference type="ARBA" id="ARBA00022723"/>
    </source>
</evidence>
<sequence length="365" mass="40423">MSPSADSTNVNGNGVATPLLPEITRQRLEKAGIDLSKGYPQKPNRQVQYQDPSGRDHSQPYIDAGSRADKEKRSLLSAATGVIHLTKHIGTEITGLQIKDLSNQQRDELALLIAERGVVFFRDQDITPQQQHELADYYGEPEVHPVAPHVPGVPSASVIWPDYQATESEASFRRPGGVSGWHTDLALGHDKRPAGISHLHNDAVPTIGGDTLWSSGYCAYEKLSPSFRKFIDGKKVIYRSAVAFIDSRNPEAGPKHVAMAERIVGLDKAESDLILGYLCDLYEKSVDIQVRFRWTPKTSALWDNRVTIHVASWDYEGSEPRHGTRATALAEQPYFDPKSPTRREALGLLGLSEIRELEEQNSVSI</sequence>
<keyword evidence="3" id="KW-0479">Metal-binding</keyword>